<dbReference type="Proteomes" id="UP000038010">
    <property type="component" value="Unassembled WGS sequence"/>
</dbReference>
<feature type="region of interest" description="Disordered" evidence="3">
    <location>
        <begin position="136"/>
        <end position="179"/>
    </location>
</feature>
<organism evidence="5 6">
    <name type="scientific">Cyphellophora attinorum</name>
    <dbReference type="NCBI Taxonomy" id="1664694"/>
    <lineage>
        <taxon>Eukaryota</taxon>
        <taxon>Fungi</taxon>
        <taxon>Dikarya</taxon>
        <taxon>Ascomycota</taxon>
        <taxon>Pezizomycotina</taxon>
        <taxon>Eurotiomycetes</taxon>
        <taxon>Chaetothyriomycetidae</taxon>
        <taxon>Chaetothyriales</taxon>
        <taxon>Cyphellophoraceae</taxon>
        <taxon>Cyphellophora</taxon>
    </lineage>
</organism>
<dbReference type="OrthoDB" id="272703at2759"/>
<dbReference type="PROSITE" id="PS50102">
    <property type="entry name" value="RRM"/>
    <property type="match status" value="2"/>
</dbReference>
<evidence type="ECO:0000259" key="4">
    <source>
        <dbReference type="PROSITE" id="PS50102"/>
    </source>
</evidence>
<accession>A0A0N1NY99</accession>
<feature type="region of interest" description="Disordered" evidence="3">
    <location>
        <begin position="1"/>
        <end position="57"/>
    </location>
</feature>
<dbReference type="STRING" id="1664694.A0A0N1NY99"/>
<reference evidence="5 6" key="1">
    <citation type="submission" date="2015-06" db="EMBL/GenBank/DDBJ databases">
        <title>Draft genome of the ant-associated black yeast Phialophora attae CBS 131958.</title>
        <authorList>
            <person name="Moreno L.F."/>
            <person name="Stielow B.J."/>
            <person name="de Hoog S."/>
            <person name="Vicente V.A."/>
            <person name="Weiss V.A."/>
            <person name="de Vries M."/>
            <person name="Cruz L.M."/>
            <person name="Souza E.M."/>
        </authorList>
    </citation>
    <scope>NUCLEOTIDE SEQUENCE [LARGE SCALE GENOMIC DNA]</scope>
    <source>
        <strain evidence="5 6">CBS 131958</strain>
    </source>
</reference>
<protein>
    <recommendedName>
        <fullName evidence="4">RRM domain-containing protein</fullName>
    </recommendedName>
</protein>
<sequence>MAEQTPERSAYLPPHARSQQSNNWRVKDDSPRVEQNSHFRQDRNNSNTGENSSSVDSGSRLWVGNLLYTASREDVEQLFTANGFPPTGLSMSVDPFTQRNPSYCFLDFETAEDAARAMEAMNGKELLGREIKVNPGVRRQQGDGERRTRDFSQTGGTGGSRFTRDYPQNGTQSSPAYNRWNRTDQSQYNQNAQSQGFRLYVGGLPRIEPQAACESTIRQLFTESGFDVAAISKLISPHPDKAEEPGNHHYIFVDMNSLQDVEAAVERMNGIETEWGALRVGQAKQNRDRERRPNQNYERRLVEENY</sequence>
<proteinExistence type="predicted"/>
<dbReference type="Pfam" id="PF00076">
    <property type="entry name" value="RRM_1"/>
    <property type="match status" value="1"/>
</dbReference>
<dbReference type="RefSeq" id="XP_017995657.1">
    <property type="nucleotide sequence ID" value="XM_018141153.1"/>
</dbReference>
<dbReference type="InterPro" id="IPR012677">
    <property type="entry name" value="Nucleotide-bd_a/b_plait_sf"/>
</dbReference>
<feature type="compositionally biased region" description="Polar residues" evidence="3">
    <location>
        <begin position="44"/>
        <end position="57"/>
    </location>
</feature>
<feature type="domain" description="RRM" evidence="4">
    <location>
        <begin position="59"/>
        <end position="138"/>
    </location>
</feature>
<gene>
    <name evidence="5" type="ORF">AB675_1275</name>
</gene>
<dbReference type="SMART" id="SM00360">
    <property type="entry name" value="RRM"/>
    <property type="match status" value="2"/>
</dbReference>
<feature type="compositionally biased region" description="Basic and acidic residues" evidence="3">
    <location>
        <begin position="140"/>
        <end position="150"/>
    </location>
</feature>
<comment type="caution">
    <text evidence="5">The sequence shown here is derived from an EMBL/GenBank/DDBJ whole genome shotgun (WGS) entry which is preliminary data.</text>
</comment>
<evidence type="ECO:0000313" key="6">
    <source>
        <dbReference type="Proteomes" id="UP000038010"/>
    </source>
</evidence>
<evidence type="ECO:0000313" key="5">
    <source>
        <dbReference type="EMBL" id="KPI35694.1"/>
    </source>
</evidence>
<name>A0A0N1NY99_9EURO</name>
<evidence type="ECO:0000256" key="3">
    <source>
        <dbReference type="SAM" id="MobiDB-lite"/>
    </source>
</evidence>
<dbReference type="GeneID" id="28733033"/>
<dbReference type="AlphaFoldDB" id="A0A0N1NY99"/>
<feature type="domain" description="RRM" evidence="4">
    <location>
        <begin position="197"/>
        <end position="285"/>
    </location>
</feature>
<dbReference type="SUPFAM" id="SSF54928">
    <property type="entry name" value="RNA-binding domain, RBD"/>
    <property type="match status" value="2"/>
</dbReference>
<dbReference type="CDD" id="cd00590">
    <property type="entry name" value="RRM_SF"/>
    <property type="match status" value="2"/>
</dbReference>
<dbReference type="Gene3D" id="3.30.70.330">
    <property type="match status" value="2"/>
</dbReference>
<feature type="compositionally biased region" description="Polar residues" evidence="3">
    <location>
        <begin position="166"/>
        <end position="176"/>
    </location>
</feature>
<evidence type="ECO:0000256" key="1">
    <source>
        <dbReference type="ARBA" id="ARBA00022884"/>
    </source>
</evidence>
<dbReference type="VEuPathDB" id="FungiDB:AB675_1275"/>
<dbReference type="InterPro" id="IPR000504">
    <property type="entry name" value="RRM_dom"/>
</dbReference>
<dbReference type="PANTHER" id="PTHR21245">
    <property type="entry name" value="HETEROGENEOUS NUCLEAR RIBONUCLEOPROTEIN"/>
    <property type="match status" value="1"/>
</dbReference>
<evidence type="ECO:0000256" key="2">
    <source>
        <dbReference type="PROSITE-ProRule" id="PRU00176"/>
    </source>
</evidence>
<dbReference type="GO" id="GO:0003723">
    <property type="term" value="F:RNA binding"/>
    <property type="evidence" value="ECO:0007669"/>
    <property type="project" value="UniProtKB-UniRule"/>
</dbReference>
<keyword evidence="1 2" id="KW-0694">RNA-binding</keyword>
<dbReference type="InterPro" id="IPR035979">
    <property type="entry name" value="RBD_domain_sf"/>
</dbReference>
<keyword evidence="6" id="KW-1185">Reference proteome</keyword>
<feature type="compositionally biased region" description="Basic and acidic residues" evidence="3">
    <location>
        <begin position="25"/>
        <end position="43"/>
    </location>
</feature>
<dbReference type="EMBL" id="LFJN01000037">
    <property type="protein sequence ID" value="KPI35694.1"/>
    <property type="molecule type" value="Genomic_DNA"/>
</dbReference>